<keyword evidence="5" id="KW-0699">rRNA-binding</keyword>
<comment type="similarity">
    <text evidence="1 5">Belongs to the universal ribosomal protein uL24 family.</text>
</comment>
<evidence type="ECO:0000256" key="3">
    <source>
        <dbReference type="ARBA" id="ARBA00023274"/>
    </source>
</evidence>
<keyword evidence="8" id="KW-1185">Reference proteome</keyword>
<dbReference type="InterPro" id="IPR014722">
    <property type="entry name" value="Rib_uL2_dom2"/>
</dbReference>
<evidence type="ECO:0000256" key="4">
    <source>
        <dbReference type="ARBA" id="ARBA00035206"/>
    </source>
</evidence>
<evidence type="ECO:0000256" key="5">
    <source>
        <dbReference type="HAMAP-Rule" id="MF_01326"/>
    </source>
</evidence>
<dbReference type="InterPro" id="IPR008991">
    <property type="entry name" value="Translation_prot_SH3-like_sf"/>
</dbReference>
<dbReference type="CDD" id="cd06089">
    <property type="entry name" value="KOW_RPL26"/>
    <property type="match status" value="1"/>
</dbReference>
<keyword evidence="5" id="KW-0694">RNA-binding</keyword>
<dbReference type="InterPro" id="IPR041988">
    <property type="entry name" value="Ribosomal_uL24_KOW"/>
</dbReference>
<evidence type="ECO:0000313" key="8">
    <source>
        <dbReference type="Proteomes" id="UP001485459"/>
    </source>
</evidence>
<proteinExistence type="inferred from homology"/>
<dbReference type="Proteomes" id="UP001485459">
    <property type="component" value="Chromosome"/>
</dbReference>
<protein>
    <recommendedName>
        <fullName evidence="4 5">Large ribosomal subunit protein uL24</fullName>
    </recommendedName>
</protein>
<comment type="subunit">
    <text evidence="5">Part of the 50S ribosomal subunit.</text>
</comment>
<sequence length="114" mass="12575">MKTRFKPKFNIKKGDLVVVISGEDKDRTKARKVLEVIVDATNPKVLVEGVNIITKHTKPTAQNTKGGIVKQEAPISLSNVMLWDAKAGKATRVSRQRENGKVVRIAKKSGEVIK</sequence>
<feature type="domain" description="Large ribosomal subunit protein uL24 C-terminal" evidence="6">
    <location>
        <begin position="50"/>
        <end position="113"/>
    </location>
</feature>
<dbReference type="HAMAP" id="MF_01326_B">
    <property type="entry name" value="Ribosomal_uL24_B"/>
    <property type="match status" value="1"/>
</dbReference>
<dbReference type="RefSeq" id="WP_109698269.1">
    <property type="nucleotide sequence ID" value="NZ_CP149822.1"/>
</dbReference>
<evidence type="ECO:0000259" key="6">
    <source>
        <dbReference type="Pfam" id="PF17136"/>
    </source>
</evidence>
<dbReference type="Gene3D" id="2.30.30.30">
    <property type="match status" value="1"/>
</dbReference>
<dbReference type="GO" id="GO:0005840">
    <property type="term" value="C:ribosome"/>
    <property type="evidence" value="ECO:0007669"/>
    <property type="project" value="UniProtKB-KW"/>
</dbReference>
<dbReference type="InterPro" id="IPR057264">
    <property type="entry name" value="Ribosomal_uL24_C"/>
</dbReference>
<evidence type="ECO:0000256" key="1">
    <source>
        <dbReference type="ARBA" id="ARBA00010618"/>
    </source>
</evidence>
<name>A0ABZ2YJQ9_9BACT</name>
<comment type="function">
    <text evidence="5">One of the proteins that surrounds the polypeptide exit tunnel on the outside of the subunit.</text>
</comment>
<dbReference type="InterPro" id="IPR003256">
    <property type="entry name" value="Ribosomal_uL24"/>
</dbReference>
<accession>A0ABZ2YJQ9</accession>
<dbReference type="SUPFAM" id="SSF50104">
    <property type="entry name" value="Translation proteins SH3-like domain"/>
    <property type="match status" value="1"/>
</dbReference>
<keyword evidence="2 5" id="KW-0689">Ribosomal protein</keyword>
<organism evidence="7 8">
    <name type="scientific">Chitinophaga pollutisoli</name>
    <dbReference type="NCBI Taxonomy" id="3133966"/>
    <lineage>
        <taxon>Bacteria</taxon>
        <taxon>Pseudomonadati</taxon>
        <taxon>Bacteroidota</taxon>
        <taxon>Chitinophagia</taxon>
        <taxon>Chitinophagales</taxon>
        <taxon>Chitinophagaceae</taxon>
        <taxon>Chitinophaga</taxon>
    </lineage>
</organism>
<dbReference type="Pfam" id="PF17136">
    <property type="entry name" value="ribosomal_L24"/>
    <property type="match status" value="1"/>
</dbReference>
<comment type="function">
    <text evidence="5">One of two assembly initiator proteins, it binds directly to the 5'-end of the 23S rRNA, where it nucleates assembly of the 50S subunit.</text>
</comment>
<dbReference type="PANTHER" id="PTHR12903">
    <property type="entry name" value="MITOCHONDRIAL RIBOSOMAL PROTEIN L24"/>
    <property type="match status" value="1"/>
</dbReference>
<gene>
    <name evidence="5 7" type="primary">rplX</name>
    <name evidence="7" type="ORF">WJU16_18450</name>
</gene>
<evidence type="ECO:0000313" key="7">
    <source>
        <dbReference type="EMBL" id="WZN39962.1"/>
    </source>
</evidence>
<evidence type="ECO:0000256" key="2">
    <source>
        <dbReference type="ARBA" id="ARBA00022980"/>
    </source>
</evidence>
<keyword evidence="3 5" id="KW-0687">Ribonucleoprotein</keyword>
<reference evidence="8" key="1">
    <citation type="submission" date="2024-03" db="EMBL/GenBank/DDBJ databases">
        <title>Chitinophaga horti sp. nov., isolated from garden soil.</title>
        <authorList>
            <person name="Lee D.S."/>
            <person name="Han D.M."/>
            <person name="Baek J.H."/>
            <person name="Choi D.G."/>
            <person name="Jeon J.H."/>
            <person name="Jeon C.O."/>
        </authorList>
    </citation>
    <scope>NUCLEOTIDE SEQUENCE [LARGE SCALE GENOMIC DNA]</scope>
    <source>
        <strain evidence="8">GPA1</strain>
    </source>
</reference>
<dbReference type="EMBL" id="CP149822">
    <property type="protein sequence ID" value="WZN39962.1"/>
    <property type="molecule type" value="Genomic_DNA"/>
</dbReference>
<dbReference type="NCBIfam" id="TIGR01079">
    <property type="entry name" value="rplX_bact"/>
    <property type="match status" value="1"/>
</dbReference>